<dbReference type="GO" id="GO:0000981">
    <property type="term" value="F:DNA-binding transcription factor activity, RNA polymerase II-specific"/>
    <property type="evidence" value="ECO:0007669"/>
    <property type="project" value="InterPro"/>
</dbReference>
<protein>
    <recommendedName>
        <fullName evidence="7">Zn(2)-C6 fungal-type domain-containing protein</fullName>
    </recommendedName>
</protein>
<evidence type="ECO:0000256" key="6">
    <source>
        <dbReference type="SAM" id="MobiDB-lite"/>
    </source>
</evidence>
<keyword evidence="4" id="KW-0804">Transcription</keyword>
<evidence type="ECO:0000256" key="4">
    <source>
        <dbReference type="ARBA" id="ARBA00023163"/>
    </source>
</evidence>
<dbReference type="GO" id="GO:0006351">
    <property type="term" value="P:DNA-templated transcription"/>
    <property type="evidence" value="ECO:0007669"/>
    <property type="project" value="InterPro"/>
</dbReference>
<keyword evidence="2" id="KW-0479">Metal-binding</keyword>
<dbReference type="InterPro" id="IPR007219">
    <property type="entry name" value="XnlR_reg_dom"/>
</dbReference>
<proteinExistence type="predicted"/>
<accession>A0A6A4I1E3</accession>
<comment type="subcellular location">
    <subcellularLocation>
        <location evidence="1">Nucleus</location>
    </subcellularLocation>
</comment>
<dbReference type="Proteomes" id="UP000799118">
    <property type="component" value="Unassembled WGS sequence"/>
</dbReference>
<dbReference type="PANTHER" id="PTHR47338:SF5">
    <property type="entry name" value="ZN(II)2CYS6 TRANSCRIPTION FACTOR (EUROFUNG)"/>
    <property type="match status" value="1"/>
</dbReference>
<feature type="compositionally biased region" description="Basic and acidic residues" evidence="6">
    <location>
        <begin position="63"/>
        <end position="79"/>
    </location>
</feature>
<dbReference type="AlphaFoldDB" id="A0A6A4I1E3"/>
<dbReference type="PROSITE" id="PS50048">
    <property type="entry name" value="ZN2_CY6_FUNGAL_2"/>
    <property type="match status" value="1"/>
</dbReference>
<dbReference type="SMART" id="SM00066">
    <property type="entry name" value="GAL4"/>
    <property type="match status" value="1"/>
</dbReference>
<keyword evidence="9" id="KW-1185">Reference proteome</keyword>
<evidence type="ECO:0000313" key="8">
    <source>
        <dbReference type="EMBL" id="KAE9403238.1"/>
    </source>
</evidence>
<evidence type="ECO:0000259" key="7">
    <source>
        <dbReference type="PROSITE" id="PS50048"/>
    </source>
</evidence>
<feature type="region of interest" description="Disordered" evidence="6">
    <location>
        <begin position="63"/>
        <end position="95"/>
    </location>
</feature>
<dbReference type="GO" id="GO:0005634">
    <property type="term" value="C:nucleus"/>
    <property type="evidence" value="ECO:0007669"/>
    <property type="project" value="UniProtKB-SubCell"/>
</dbReference>
<keyword evidence="5" id="KW-0539">Nucleus</keyword>
<dbReference type="CDD" id="cd12148">
    <property type="entry name" value="fungal_TF_MHR"/>
    <property type="match status" value="1"/>
</dbReference>
<dbReference type="InterPro" id="IPR001138">
    <property type="entry name" value="Zn2Cys6_DnaBD"/>
</dbReference>
<feature type="domain" description="Zn(2)-C6 fungal-type" evidence="7">
    <location>
        <begin position="18"/>
        <end position="54"/>
    </location>
</feature>
<dbReference type="PANTHER" id="PTHR47338">
    <property type="entry name" value="ZN(II)2CYS6 TRANSCRIPTION FACTOR (EUROFUNG)-RELATED"/>
    <property type="match status" value="1"/>
</dbReference>
<dbReference type="GO" id="GO:0008270">
    <property type="term" value="F:zinc ion binding"/>
    <property type="evidence" value="ECO:0007669"/>
    <property type="project" value="InterPro"/>
</dbReference>
<evidence type="ECO:0000256" key="5">
    <source>
        <dbReference type="ARBA" id="ARBA00023242"/>
    </source>
</evidence>
<dbReference type="EMBL" id="ML769427">
    <property type="protein sequence ID" value="KAE9403238.1"/>
    <property type="molecule type" value="Genomic_DNA"/>
</dbReference>
<organism evidence="8 9">
    <name type="scientific">Gymnopus androsaceus JB14</name>
    <dbReference type="NCBI Taxonomy" id="1447944"/>
    <lineage>
        <taxon>Eukaryota</taxon>
        <taxon>Fungi</taxon>
        <taxon>Dikarya</taxon>
        <taxon>Basidiomycota</taxon>
        <taxon>Agaricomycotina</taxon>
        <taxon>Agaricomycetes</taxon>
        <taxon>Agaricomycetidae</taxon>
        <taxon>Agaricales</taxon>
        <taxon>Marasmiineae</taxon>
        <taxon>Omphalotaceae</taxon>
        <taxon>Gymnopus</taxon>
    </lineage>
</organism>
<dbReference type="Pfam" id="PF04082">
    <property type="entry name" value="Fungal_trans"/>
    <property type="match status" value="1"/>
</dbReference>
<dbReference type="CDD" id="cd00067">
    <property type="entry name" value="GAL4"/>
    <property type="match status" value="1"/>
</dbReference>
<dbReference type="SUPFAM" id="SSF57701">
    <property type="entry name" value="Zn2/Cys6 DNA-binding domain"/>
    <property type="match status" value="1"/>
</dbReference>
<evidence type="ECO:0000256" key="3">
    <source>
        <dbReference type="ARBA" id="ARBA00023015"/>
    </source>
</evidence>
<gene>
    <name evidence="8" type="ORF">BT96DRAFT_878868</name>
</gene>
<sequence>MANVDERPPIKLKRNSVACKRCRRLRSKCTHESAIPPCASCKEAGGDIAAECFFPRRGEDSTDREYRIKRPRLGEREESQTSEAGSVRTPRVSAEPNSNLNLLPPINEVVESCQLFMNLFFQLGFIPKAVFIERLSSAPETIPEFLLLCILSISARFTPSLISRYGHGDGIRASQVFMHRANELVPAEMYKPSLERVQAFFILSVAEWGHADGDRSFMHMGIAVRMAGMLRLHREETYRLPHNSSTDDVIKAEVARRSFWMVADQANLQAGINAPAAFCLTDITALLPSEEHDFAFGVNPSKRAALVGTRAEIISPELASLPERSLFATLIQTHSLWRQVASQACQWEIDLPSNPNGTSTSLRGQSGDGNSIPVWSVESEYTRLASALEKFEMELPPKHRWSLQNLRGYRAESLDLAYLSSVMVLRLSNIVIRRVYLPCIAAAFNLVDHSGRPAVFQQEENHVDINLSSQTSELQLNSAPASYWQDMSNDIFQNVRELYEQFDAYFPLRPQGFPPILVFCVYICGSLASYLCKWPQLCPSIATQAQIILYRALDILTELQHVWPKARSWQNSLAMSASLFPRPDVSSFASSAASYSHTFSPSLVASAQPQSQPIAASTDPGSGGHSGMLYKLAFVASQRQPDHPHPQGPLDNHVMTTGRGFHTTHNFSEISNGHDTLVQPQAPVMETFFANSFETELNSFLHDDILYSGSGPGRGISEAAPSHVDYSYI</sequence>
<dbReference type="OrthoDB" id="2399539at2759"/>
<reference evidence="8" key="1">
    <citation type="journal article" date="2019" name="Environ. Microbiol.">
        <title>Fungal ecological strategies reflected in gene transcription - a case study of two litter decomposers.</title>
        <authorList>
            <person name="Barbi F."/>
            <person name="Kohler A."/>
            <person name="Barry K."/>
            <person name="Baskaran P."/>
            <person name="Daum C."/>
            <person name="Fauchery L."/>
            <person name="Ihrmark K."/>
            <person name="Kuo A."/>
            <person name="LaButti K."/>
            <person name="Lipzen A."/>
            <person name="Morin E."/>
            <person name="Grigoriev I.V."/>
            <person name="Henrissat B."/>
            <person name="Lindahl B."/>
            <person name="Martin F."/>
        </authorList>
    </citation>
    <scope>NUCLEOTIDE SEQUENCE</scope>
    <source>
        <strain evidence="8">JB14</strain>
    </source>
</reference>
<evidence type="ECO:0000256" key="1">
    <source>
        <dbReference type="ARBA" id="ARBA00004123"/>
    </source>
</evidence>
<keyword evidence="3" id="KW-0805">Transcription regulation</keyword>
<evidence type="ECO:0000313" key="9">
    <source>
        <dbReference type="Proteomes" id="UP000799118"/>
    </source>
</evidence>
<evidence type="ECO:0000256" key="2">
    <source>
        <dbReference type="ARBA" id="ARBA00022723"/>
    </source>
</evidence>
<dbReference type="InterPro" id="IPR050815">
    <property type="entry name" value="TF_fung"/>
</dbReference>
<dbReference type="InterPro" id="IPR036864">
    <property type="entry name" value="Zn2-C6_fun-type_DNA-bd_sf"/>
</dbReference>
<dbReference type="GO" id="GO:0003677">
    <property type="term" value="F:DNA binding"/>
    <property type="evidence" value="ECO:0007669"/>
    <property type="project" value="InterPro"/>
</dbReference>
<name>A0A6A4I1E3_9AGAR</name>